<dbReference type="Proteomes" id="UP000233469">
    <property type="component" value="Unassembled WGS sequence"/>
</dbReference>
<comment type="caution">
    <text evidence="1">The sequence shown here is derived from an EMBL/GenBank/DDBJ whole genome shotgun (WGS) entry which is preliminary data.</text>
</comment>
<reference evidence="1 2" key="2">
    <citation type="submission" date="2017-10" db="EMBL/GenBank/DDBJ databases">
        <title>Extensive intraspecific genome diversity in a model arbuscular mycorrhizal fungus.</title>
        <authorList>
            <person name="Chen E.C.H."/>
            <person name="Morin E."/>
            <person name="Baudet D."/>
            <person name="Noel J."/>
            <person name="Ndikumana S."/>
            <person name="Charron P."/>
            <person name="St-Onge C."/>
            <person name="Giorgi J."/>
            <person name="Grigoriev I.V."/>
            <person name="Roux C."/>
            <person name="Martin F.M."/>
            <person name="Corradi N."/>
        </authorList>
    </citation>
    <scope>NUCLEOTIDE SEQUENCE [LARGE SCALE GENOMIC DNA]</scope>
    <source>
        <strain evidence="1 2">C2</strain>
    </source>
</reference>
<protein>
    <submittedName>
        <fullName evidence="1">Uncharacterized protein</fullName>
    </submittedName>
</protein>
<dbReference type="EMBL" id="LLXL01005116">
    <property type="protein sequence ID" value="PKK56792.1"/>
    <property type="molecule type" value="Genomic_DNA"/>
</dbReference>
<dbReference type="VEuPathDB" id="FungiDB:RhiirA1_469057"/>
<name>A0A2N1M574_9GLOM</name>
<evidence type="ECO:0000313" key="2">
    <source>
        <dbReference type="Proteomes" id="UP000233469"/>
    </source>
</evidence>
<dbReference type="AlphaFoldDB" id="A0A2N1M574"/>
<evidence type="ECO:0000313" key="1">
    <source>
        <dbReference type="EMBL" id="PKK56792.1"/>
    </source>
</evidence>
<proteinExistence type="predicted"/>
<reference evidence="1 2" key="1">
    <citation type="submission" date="2016-04" db="EMBL/GenBank/DDBJ databases">
        <title>Genome analyses suggest a sexual origin of heterokaryosis in a supposedly ancient asexual fungus.</title>
        <authorList>
            <person name="Ropars J."/>
            <person name="Sedzielewska K."/>
            <person name="Noel J."/>
            <person name="Charron P."/>
            <person name="Farinelli L."/>
            <person name="Marton T."/>
            <person name="Kruger M."/>
            <person name="Pelin A."/>
            <person name="Brachmann A."/>
            <person name="Corradi N."/>
        </authorList>
    </citation>
    <scope>NUCLEOTIDE SEQUENCE [LARGE SCALE GENOMIC DNA]</scope>
    <source>
        <strain evidence="1 2">C2</strain>
    </source>
</reference>
<sequence>MSHIDSLKNKGIMFLDHIITKDHAFLHDYNMIKKSLQHKGGKIPRWYTFLQDHITINNYRLNVELTLPLIQNPTAVRPSTSPTSQEIIYHTKRLQKWVMAWIPIKSELVYGVTRRP</sequence>
<gene>
    <name evidence="1" type="ORF">RhiirC2_421641</name>
</gene>
<accession>A0A2N1M574</accession>
<organism evidence="1 2">
    <name type="scientific">Rhizophagus irregularis</name>
    <dbReference type="NCBI Taxonomy" id="588596"/>
    <lineage>
        <taxon>Eukaryota</taxon>
        <taxon>Fungi</taxon>
        <taxon>Fungi incertae sedis</taxon>
        <taxon>Mucoromycota</taxon>
        <taxon>Glomeromycotina</taxon>
        <taxon>Glomeromycetes</taxon>
        <taxon>Glomerales</taxon>
        <taxon>Glomeraceae</taxon>
        <taxon>Rhizophagus</taxon>
    </lineage>
</organism>